<dbReference type="EMBL" id="BT092381">
    <property type="protein sequence ID" value="ACU16630.1"/>
    <property type="molecule type" value="mRNA"/>
</dbReference>
<feature type="compositionally biased region" description="Acidic residues" evidence="1">
    <location>
        <begin position="12"/>
        <end position="21"/>
    </location>
</feature>
<evidence type="ECO:0000256" key="1">
    <source>
        <dbReference type="SAM" id="MobiDB-lite"/>
    </source>
</evidence>
<name>C6T4M0_SOYBN</name>
<evidence type="ECO:0000313" key="2">
    <source>
        <dbReference type="EMBL" id="ACU16630.1"/>
    </source>
</evidence>
<accession>C6T4M0</accession>
<protein>
    <submittedName>
        <fullName evidence="2">Uncharacterized protein</fullName>
    </submittedName>
</protein>
<reference evidence="2" key="1">
    <citation type="submission" date="2009-08" db="EMBL/GenBank/DDBJ databases">
        <authorList>
            <person name="Cheung F."/>
            <person name="Xiao Y."/>
            <person name="Chan A."/>
            <person name="Moskal W."/>
            <person name="Town C.D."/>
        </authorList>
    </citation>
    <scope>NUCLEOTIDE SEQUENCE</scope>
</reference>
<sequence>MNLLHKNKNDDDNNIENEEEEKPNKMILYSVIYLSSFLTPNLQFNASSKKKKPFYSQESSDQPTTSQVELEKK</sequence>
<organism evidence="2">
    <name type="scientific">Glycine max</name>
    <name type="common">Soybean</name>
    <name type="synonym">Glycine hispida</name>
    <dbReference type="NCBI Taxonomy" id="3847"/>
    <lineage>
        <taxon>Eukaryota</taxon>
        <taxon>Viridiplantae</taxon>
        <taxon>Streptophyta</taxon>
        <taxon>Embryophyta</taxon>
        <taxon>Tracheophyta</taxon>
        <taxon>Spermatophyta</taxon>
        <taxon>Magnoliopsida</taxon>
        <taxon>eudicotyledons</taxon>
        <taxon>Gunneridae</taxon>
        <taxon>Pentapetalae</taxon>
        <taxon>rosids</taxon>
        <taxon>fabids</taxon>
        <taxon>Fabales</taxon>
        <taxon>Fabaceae</taxon>
        <taxon>Papilionoideae</taxon>
        <taxon>50 kb inversion clade</taxon>
        <taxon>NPAAA clade</taxon>
        <taxon>indigoferoid/millettioid clade</taxon>
        <taxon>Phaseoleae</taxon>
        <taxon>Glycine</taxon>
        <taxon>Glycine subgen. Soja</taxon>
    </lineage>
</organism>
<proteinExistence type="evidence at transcript level"/>
<feature type="region of interest" description="Disordered" evidence="1">
    <location>
        <begin position="48"/>
        <end position="73"/>
    </location>
</feature>
<dbReference type="AlphaFoldDB" id="C6T4M0"/>
<feature type="region of interest" description="Disordered" evidence="1">
    <location>
        <begin position="1"/>
        <end position="22"/>
    </location>
</feature>
<feature type="compositionally biased region" description="Polar residues" evidence="1">
    <location>
        <begin position="56"/>
        <end position="73"/>
    </location>
</feature>